<keyword evidence="3" id="KW-0479">Metal-binding</keyword>
<keyword evidence="9" id="KW-1185">Reference proteome</keyword>
<dbReference type="Proteomes" id="UP000531594">
    <property type="component" value="Unassembled WGS sequence"/>
</dbReference>
<dbReference type="PIRSF" id="PIRSF005572">
    <property type="entry name" value="NifS"/>
    <property type="match status" value="1"/>
</dbReference>
<dbReference type="InterPro" id="IPR000192">
    <property type="entry name" value="Aminotrans_V_dom"/>
</dbReference>
<dbReference type="PANTHER" id="PTHR11601:SF50">
    <property type="entry name" value="CYSTEINE DESULFURASE ISCS 2-RELATED"/>
    <property type="match status" value="1"/>
</dbReference>
<evidence type="ECO:0000259" key="7">
    <source>
        <dbReference type="Pfam" id="PF00266"/>
    </source>
</evidence>
<dbReference type="InterPro" id="IPR015421">
    <property type="entry name" value="PyrdxlP-dep_Trfase_major"/>
</dbReference>
<gene>
    <name evidence="8" type="ORF">HNR53_002347</name>
</gene>
<proteinExistence type="inferred from homology"/>
<protein>
    <submittedName>
        <fullName evidence="8">Cysteine desulfurase</fullName>
        <ecNumber evidence="8">2.8.1.7</ecNumber>
    </submittedName>
</protein>
<feature type="domain" description="Aminotransferase class V" evidence="7">
    <location>
        <begin position="2"/>
        <end position="364"/>
    </location>
</feature>
<evidence type="ECO:0000256" key="4">
    <source>
        <dbReference type="ARBA" id="ARBA00022898"/>
    </source>
</evidence>
<dbReference type="GO" id="GO:0031071">
    <property type="term" value="F:cysteine desulfurase activity"/>
    <property type="evidence" value="ECO:0007669"/>
    <property type="project" value="UniProtKB-EC"/>
</dbReference>
<organism evidence="8 9">
    <name type="scientific">Bacillus benzoevorans</name>
    <dbReference type="NCBI Taxonomy" id="1456"/>
    <lineage>
        <taxon>Bacteria</taxon>
        <taxon>Bacillati</taxon>
        <taxon>Bacillota</taxon>
        <taxon>Bacilli</taxon>
        <taxon>Bacillales</taxon>
        <taxon>Bacillaceae</taxon>
        <taxon>Bacillus</taxon>
    </lineage>
</organism>
<dbReference type="Gene3D" id="3.40.640.10">
    <property type="entry name" value="Type I PLP-dependent aspartate aminotransferase-like (Major domain)"/>
    <property type="match status" value="1"/>
</dbReference>
<evidence type="ECO:0000313" key="8">
    <source>
        <dbReference type="EMBL" id="MBB6445722.1"/>
    </source>
</evidence>
<keyword evidence="6" id="KW-0411">Iron-sulfur</keyword>
<dbReference type="SUPFAM" id="SSF53383">
    <property type="entry name" value="PLP-dependent transferases"/>
    <property type="match status" value="1"/>
</dbReference>
<dbReference type="GO" id="GO:0046872">
    <property type="term" value="F:metal ion binding"/>
    <property type="evidence" value="ECO:0007669"/>
    <property type="project" value="UniProtKB-KW"/>
</dbReference>
<dbReference type="InterPro" id="IPR015424">
    <property type="entry name" value="PyrdxlP-dep_Trfase"/>
</dbReference>
<evidence type="ECO:0000256" key="3">
    <source>
        <dbReference type="ARBA" id="ARBA00022723"/>
    </source>
</evidence>
<evidence type="ECO:0000256" key="1">
    <source>
        <dbReference type="ARBA" id="ARBA00001933"/>
    </source>
</evidence>
<accession>A0A7X0LWP5</accession>
<dbReference type="InterPro" id="IPR016454">
    <property type="entry name" value="Cysteine_dSase"/>
</dbReference>
<reference evidence="8 9" key="1">
    <citation type="submission" date="2020-08" db="EMBL/GenBank/DDBJ databases">
        <title>Genomic Encyclopedia of Type Strains, Phase IV (KMG-IV): sequencing the most valuable type-strain genomes for metagenomic binning, comparative biology and taxonomic classification.</title>
        <authorList>
            <person name="Goeker M."/>
        </authorList>
    </citation>
    <scope>NUCLEOTIDE SEQUENCE [LARGE SCALE GENOMIC DNA]</scope>
    <source>
        <strain evidence="8 9">DSM 5391</strain>
    </source>
</reference>
<evidence type="ECO:0000313" key="9">
    <source>
        <dbReference type="Proteomes" id="UP000531594"/>
    </source>
</evidence>
<dbReference type="RefSeq" id="WP_184526037.1">
    <property type="nucleotide sequence ID" value="NZ_JACHGK010000007.1"/>
</dbReference>
<keyword evidence="4" id="KW-0663">Pyridoxal phosphate</keyword>
<dbReference type="EMBL" id="JACHGK010000007">
    <property type="protein sequence ID" value="MBB6445722.1"/>
    <property type="molecule type" value="Genomic_DNA"/>
</dbReference>
<dbReference type="FunFam" id="3.40.640.10:FF:000084">
    <property type="entry name" value="IscS-like cysteine desulfurase"/>
    <property type="match status" value="1"/>
</dbReference>
<dbReference type="NCBIfam" id="NF002806">
    <property type="entry name" value="PRK02948.1"/>
    <property type="match status" value="1"/>
</dbReference>
<comment type="similarity">
    <text evidence="2">Belongs to the class-V pyridoxal-phosphate-dependent aminotransferase family. NifS/IscS subfamily.</text>
</comment>
<dbReference type="InterPro" id="IPR015422">
    <property type="entry name" value="PyrdxlP-dep_Trfase_small"/>
</dbReference>
<keyword evidence="8" id="KW-0808">Transferase</keyword>
<evidence type="ECO:0000256" key="2">
    <source>
        <dbReference type="ARBA" id="ARBA00006490"/>
    </source>
</evidence>
<comment type="cofactor">
    <cofactor evidence="1">
        <name>pyridoxal 5'-phosphate</name>
        <dbReference type="ChEBI" id="CHEBI:597326"/>
    </cofactor>
</comment>
<dbReference type="GO" id="GO:0051536">
    <property type="term" value="F:iron-sulfur cluster binding"/>
    <property type="evidence" value="ECO:0007669"/>
    <property type="project" value="UniProtKB-KW"/>
</dbReference>
<dbReference type="EC" id="2.8.1.7" evidence="8"/>
<dbReference type="PANTHER" id="PTHR11601">
    <property type="entry name" value="CYSTEINE DESULFURYLASE FAMILY MEMBER"/>
    <property type="match status" value="1"/>
</dbReference>
<dbReference type="AlphaFoldDB" id="A0A7X0LWP5"/>
<keyword evidence="5" id="KW-0408">Iron</keyword>
<evidence type="ECO:0000256" key="6">
    <source>
        <dbReference type="ARBA" id="ARBA00023014"/>
    </source>
</evidence>
<evidence type="ECO:0000256" key="5">
    <source>
        <dbReference type="ARBA" id="ARBA00023004"/>
    </source>
</evidence>
<comment type="caution">
    <text evidence="8">The sequence shown here is derived from an EMBL/GenBank/DDBJ whole genome shotgun (WGS) entry which is preliminary data.</text>
</comment>
<name>A0A7X0LWP5_9BACI</name>
<sequence>MIYFDNSATTKPFQEVIDSFVKVSSEYYANPSSLHGFGGQAEKLLSQARAQAAKLLSVKNSEIIFTSGGTEGNNLAVKGTASFYKNRGNHLITTEIEHPSVREPFKQLENRGFDVTYIPVDANGRVNAGDIERAIRPDTILVSVMHVNNEVGTIQPIKEIGELLQNYPKIIFHVDHVQGMGKVPLPLYQNHIDLCTISAHKIHGLKGMGILYIREGVQLEPILSGGNQEGKLRSGTENVAGAVSMAKALRLITEKMEHKKEHLSNISKTLRNRLKNLDGVVVNTPDQIAAPHILNISIPHMKSEVVVHALEDKDIYVSTTSACSSKQKTVSSTLTAMGVSKEIAGSAIRLSLSYDNTLEEVEKVIAAIAETVAALRKVMK</sequence>
<dbReference type="Gene3D" id="3.90.1150.10">
    <property type="entry name" value="Aspartate Aminotransferase, domain 1"/>
    <property type="match status" value="1"/>
</dbReference>
<dbReference type="Pfam" id="PF00266">
    <property type="entry name" value="Aminotran_5"/>
    <property type="match status" value="1"/>
</dbReference>